<comment type="caution">
    <text evidence="1">The sequence shown here is derived from an EMBL/GenBank/DDBJ whole genome shotgun (WGS) entry which is preliminary data.</text>
</comment>
<dbReference type="Proteomes" id="UP000683360">
    <property type="component" value="Unassembled WGS sequence"/>
</dbReference>
<reference evidence="1" key="1">
    <citation type="submission" date="2021-03" db="EMBL/GenBank/DDBJ databases">
        <authorList>
            <person name="Bekaert M."/>
        </authorList>
    </citation>
    <scope>NUCLEOTIDE SEQUENCE</scope>
</reference>
<organism evidence="1 2">
    <name type="scientific">Mytilus edulis</name>
    <name type="common">Blue mussel</name>
    <dbReference type="NCBI Taxonomy" id="6550"/>
    <lineage>
        <taxon>Eukaryota</taxon>
        <taxon>Metazoa</taxon>
        <taxon>Spiralia</taxon>
        <taxon>Lophotrochozoa</taxon>
        <taxon>Mollusca</taxon>
        <taxon>Bivalvia</taxon>
        <taxon>Autobranchia</taxon>
        <taxon>Pteriomorphia</taxon>
        <taxon>Mytilida</taxon>
        <taxon>Mytiloidea</taxon>
        <taxon>Mytilidae</taxon>
        <taxon>Mytilinae</taxon>
        <taxon>Mytilus</taxon>
    </lineage>
</organism>
<keyword evidence="2" id="KW-1185">Reference proteome</keyword>
<accession>A0A8S3U370</accession>
<dbReference type="EMBL" id="CAJPWZ010002425">
    <property type="protein sequence ID" value="CAG2238355.1"/>
    <property type="molecule type" value="Genomic_DNA"/>
</dbReference>
<sequence length="192" mass="20704">MDADHCFCSTVARSENFVPTNDPDSGLICNISCSDNQSEICGGFWSLSAYKIETKEQTNNSALATIFWSANNTSLSTDNKNAATTDHTNVSGTTSVLPPVTTTSVLPPVSTTSVLPPVTTKSQLTIGSNICACSCANSYYLPMNRTLLTEIELAEKLLALTKDIVVNRIETSLYKNTKISAYDPEILQHILA</sequence>
<evidence type="ECO:0000313" key="1">
    <source>
        <dbReference type="EMBL" id="CAG2238355.1"/>
    </source>
</evidence>
<name>A0A8S3U370_MYTED</name>
<gene>
    <name evidence="1" type="ORF">MEDL_50768</name>
</gene>
<protein>
    <submittedName>
        <fullName evidence="1">Uncharacterized protein</fullName>
    </submittedName>
</protein>
<evidence type="ECO:0000313" key="2">
    <source>
        <dbReference type="Proteomes" id="UP000683360"/>
    </source>
</evidence>
<proteinExistence type="predicted"/>
<dbReference type="AlphaFoldDB" id="A0A8S3U370"/>